<dbReference type="Proteomes" id="UP001205603">
    <property type="component" value="Unassembled WGS sequence"/>
</dbReference>
<evidence type="ECO:0000259" key="7">
    <source>
        <dbReference type="Pfam" id="PF07980"/>
    </source>
</evidence>
<dbReference type="InterPro" id="IPR012944">
    <property type="entry name" value="SusD_RagB_dom"/>
</dbReference>
<dbReference type="RefSeq" id="WP_255027623.1">
    <property type="nucleotide sequence ID" value="NZ_JANDHW010000008.1"/>
</dbReference>
<gene>
    <name evidence="8" type="ORF">NMU02_09530</name>
</gene>
<feature type="domain" description="RagB/SusD" evidence="7">
    <location>
        <begin position="325"/>
        <end position="535"/>
    </location>
</feature>
<keyword evidence="4" id="KW-0472">Membrane</keyword>
<proteinExistence type="inferred from homology"/>
<dbReference type="Gene3D" id="1.10.3780.10">
    <property type="entry name" value="SusD-like"/>
    <property type="match status" value="1"/>
</dbReference>
<comment type="similarity">
    <text evidence="2">Belongs to the SusD family.</text>
</comment>
<evidence type="ECO:0000256" key="3">
    <source>
        <dbReference type="ARBA" id="ARBA00022729"/>
    </source>
</evidence>
<evidence type="ECO:0000256" key="2">
    <source>
        <dbReference type="ARBA" id="ARBA00006275"/>
    </source>
</evidence>
<evidence type="ECO:0000313" key="8">
    <source>
        <dbReference type="EMBL" id="MCP9612332.1"/>
    </source>
</evidence>
<feature type="signal peptide" evidence="6">
    <location>
        <begin position="1"/>
        <end position="25"/>
    </location>
</feature>
<evidence type="ECO:0000256" key="6">
    <source>
        <dbReference type="SAM" id="SignalP"/>
    </source>
</evidence>
<sequence length="535" mass="60827">MKRKSIYKFLAAILLVGSVSLSSCIGDLDLKPIDENLIQGSDFKNHPEYYTQMLAKVYAGLAVSGQQGPAGKPDINGFDEGMAQYLRAYWNLQELPTDEALLGWNDAGVPELSTIKWSSSNGFVYVMYSRLYFQIAQCNDFLRNTTPEKLAENAVSDVLAQDIQKYRSEVRFLRALSYWHAIDMFGNVAFVTENDKINEPTHQRPRKDIFTFLLQELTDIENDLPLQPQYGRSGKAALWMLRAKLYLNAEVYTGKQMYGECASTCQQIISQFGNGTNHGLAPTYKFLFCADNDQFARGGDNGEILMVVPYDREYTRTYGGTTYLTIGSYGGSINSENYGVNGAWAGPRSTSTLVNTIGQGDDRYAFYSDGANIENTDLSNFQDGFTVVKFTNLLSTDWENTSKRAYPYPDTDFPIFRLADTYLMYAECAYRGYADRELGMQYMNYVRERAKVTPYTSQDQITLDKIRDERMRELYWEGHRRTDLIRFGYFTSGSYLWPWKGGILTGKQVDTKYNLYPIPAKEIAANPGTQQNFGY</sequence>
<accession>A0ABT1MI74</accession>
<dbReference type="EMBL" id="JANDHW010000008">
    <property type="protein sequence ID" value="MCP9612332.1"/>
    <property type="molecule type" value="Genomic_DNA"/>
</dbReference>
<dbReference type="Gene3D" id="1.25.40.390">
    <property type="match status" value="1"/>
</dbReference>
<dbReference type="Pfam" id="PF07980">
    <property type="entry name" value="SusD_RagB"/>
    <property type="match status" value="1"/>
</dbReference>
<dbReference type="Gene3D" id="1.25.40.10">
    <property type="entry name" value="Tetratricopeptide repeat domain"/>
    <property type="match status" value="1"/>
</dbReference>
<dbReference type="SUPFAM" id="SSF48452">
    <property type="entry name" value="TPR-like"/>
    <property type="match status" value="1"/>
</dbReference>
<comment type="subcellular location">
    <subcellularLocation>
        <location evidence="1">Cell outer membrane</location>
    </subcellularLocation>
</comment>
<keyword evidence="5" id="KW-0998">Cell outer membrane</keyword>
<comment type="caution">
    <text evidence="8">The sequence shown here is derived from an EMBL/GenBank/DDBJ whole genome shotgun (WGS) entry which is preliminary data.</text>
</comment>
<protein>
    <submittedName>
        <fullName evidence="8">RagB/SusD family nutrient uptake outer membrane protein</fullName>
    </submittedName>
</protein>
<dbReference type="PROSITE" id="PS51257">
    <property type="entry name" value="PROKAR_LIPOPROTEIN"/>
    <property type="match status" value="1"/>
</dbReference>
<keyword evidence="3 6" id="KW-0732">Signal</keyword>
<name>A0ABT1MI74_9BACT</name>
<keyword evidence="9" id="KW-1185">Reference proteome</keyword>
<feature type="chain" id="PRO_5047135909" evidence="6">
    <location>
        <begin position="26"/>
        <end position="535"/>
    </location>
</feature>
<reference evidence="8 9" key="1">
    <citation type="submission" date="2022-07" db="EMBL/GenBank/DDBJ databases">
        <title>Fecal culturing of patients with breast cancer.</title>
        <authorList>
            <person name="Teng N.M.Y."/>
            <person name="Kiu R."/>
            <person name="Evans R."/>
            <person name="Baker D.J."/>
            <person name="Zenner C."/>
            <person name="Robinson S.D."/>
            <person name="Hall L.J."/>
        </authorList>
    </citation>
    <scope>NUCLEOTIDE SEQUENCE [LARGE SCALE GENOMIC DNA]</scope>
    <source>
        <strain evidence="8 9">LH1063</strain>
    </source>
</reference>
<evidence type="ECO:0000256" key="5">
    <source>
        <dbReference type="ARBA" id="ARBA00023237"/>
    </source>
</evidence>
<evidence type="ECO:0000313" key="9">
    <source>
        <dbReference type="Proteomes" id="UP001205603"/>
    </source>
</evidence>
<dbReference type="InterPro" id="IPR011990">
    <property type="entry name" value="TPR-like_helical_dom_sf"/>
</dbReference>
<evidence type="ECO:0000256" key="4">
    <source>
        <dbReference type="ARBA" id="ARBA00023136"/>
    </source>
</evidence>
<evidence type="ECO:0000256" key="1">
    <source>
        <dbReference type="ARBA" id="ARBA00004442"/>
    </source>
</evidence>
<organism evidence="8 9">
    <name type="scientific">Coprobacter tertius</name>
    <dbReference type="NCBI Taxonomy" id="2944915"/>
    <lineage>
        <taxon>Bacteria</taxon>
        <taxon>Pseudomonadati</taxon>
        <taxon>Bacteroidota</taxon>
        <taxon>Bacteroidia</taxon>
        <taxon>Bacteroidales</taxon>
        <taxon>Barnesiellaceae</taxon>
        <taxon>Coprobacter</taxon>
    </lineage>
</organism>